<keyword evidence="1" id="KW-0732">Signal</keyword>
<evidence type="ECO:0000256" key="1">
    <source>
        <dbReference type="SAM" id="SignalP"/>
    </source>
</evidence>
<feature type="chain" id="PRO_5046006015" evidence="1">
    <location>
        <begin position="19"/>
        <end position="253"/>
    </location>
</feature>
<dbReference type="Gene3D" id="3.40.190.10">
    <property type="entry name" value="Periplasmic binding protein-like II"/>
    <property type="match status" value="2"/>
</dbReference>
<dbReference type="Proteomes" id="UP001595791">
    <property type="component" value="Unassembled WGS sequence"/>
</dbReference>
<dbReference type="RefSeq" id="WP_378166847.1">
    <property type="nucleotide sequence ID" value="NZ_JBHSBU010000001.1"/>
</dbReference>
<evidence type="ECO:0000313" key="2">
    <source>
        <dbReference type="EMBL" id="MFC4161188.1"/>
    </source>
</evidence>
<comment type="caution">
    <text evidence="2">The sequence shown here is derived from an EMBL/GenBank/DDBJ whole genome shotgun (WGS) entry which is preliminary data.</text>
</comment>
<feature type="signal peptide" evidence="1">
    <location>
        <begin position="1"/>
        <end position="18"/>
    </location>
</feature>
<protein>
    <submittedName>
        <fullName evidence="2">Substrate-binding periplasmic protein</fullName>
    </submittedName>
</protein>
<reference evidence="3" key="1">
    <citation type="journal article" date="2019" name="Int. J. Syst. Evol. Microbiol.">
        <title>The Global Catalogue of Microorganisms (GCM) 10K type strain sequencing project: providing services to taxonomists for standard genome sequencing and annotation.</title>
        <authorList>
            <consortium name="The Broad Institute Genomics Platform"/>
            <consortium name="The Broad Institute Genome Sequencing Center for Infectious Disease"/>
            <person name="Wu L."/>
            <person name="Ma J."/>
        </authorList>
    </citation>
    <scope>NUCLEOTIDE SEQUENCE [LARGE SCALE GENOMIC DNA]</scope>
    <source>
        <strain evidence="3">LMG 29894</strain>
    </source>
</reference>
<organism evidence="2 3">
    <name type="scientific">Chitinimonas lacunae</name>
    <dbReference type="NCBI Taxonomy" id="1963018"/>
    <lineage>
        <taxon>Bacteria</taxon>
        <taxon>Pseudomonadati</taxon>
        <taxon>Pseudomonadota</taxon>
        <taxon>Betaproteobacteria</taxon>
        <taxon>Neisseriales</taxon>
        <taxon>Chitinibacteraceae</taxon>
        <taxon>Chitinimonas</taxon>
    </lineage>
</organism>
<name>A0ABV8MSE9_9NEIS</name>
<keyword evidence="3" id="KW-1185">Reference proteome</keyword>
<dbReference type="EMBL" id="JBHSBU010000001">
    <property type="protein sequence ID" value="MFC4161188.1"/>
    <property type="molecule type" value="Genomic_DNA"/>
</dbReference>
<sequence length="253" mass="28209">MRPVIAFSLLLSISLVNAADKPASVKFCHENNESYPWLVADRPGLNLIMMKQVEKQLGTKVELAALPWKRCLDELKNGTVDGAFKSSFKADRLEFGLYPMQGDKPDTSKRMLDESYTLYKLKGSKLDWDGKTLKADGSVGAQLGFSVVEQLKGMGVKVDDGARSADDNLKKLLAGRVSAVALQTQEADNTIAGSTEFRDKVEKVSPPLSEKPYFLMLSKQFVAKHPDFARQVWDTVAQVRESAEYKKQVQQFR</sequence>
<accession>A0ABV8MSE9</accession>
<dbReference type="SUPFAM" id="SSF53850">
    <property type="entry name" value="Periplasmic binding protein-like II"/>
    <property type="match status" value="1"/>
</dbReference>
<evidence type="ECO:0000313" key="3">
    <source>
        <dbReference type="Proteomes" id="UP001595791"/>
    </source>
</evidence>
<gene>
    <name evidence="2" type="ORF">ACFOW7_17760</name>
</gene>
<proteinExistence type="predicted"/>